<dbReference type="InterPro" id="IPR049315">
    <property type="entry name" value="GDC-P_N"/>
</dbReference>
<keyword evidence="1" id="KW-0560">Oxidoreductase</keyword>
<gene>
    <name evidence="3" type="ORF">Cadr_000015961</name>
</gene>
<dbReference type="SUPFAM" id="SSF53383">
    <property type="entry name" value="PLP-dependent transferases"/>
    <property type="match status" value="1"/>
</dbReference>
<dbReference type="AlphaFoldDB" id="A0A5N4E7W4"/>
<name>A0A5N4E7W4_CAMDR</name>
<protein>
    <submittedName>
        <fullName evidence="3">Glycine dehydrogenase</fullName>
    </submittedName>
</protein>
<dbReference type="PANTHER" id="PTHR11773">
    <property type="entry name" value="GLYCINE DEHYDROGENASE, DECARBOXYLATING"/>
    <property type="match status" value="1"/>
</dbReference>
<evidence type="ECO:0000259" key="2">
    <source>
        <dbReference type="Pfam" id="PF02347"/>
    </source>
</evidence>
<dbReference type="GO" id="GO:0005739">
    <property type="term" value="C:mitochondrion"/>
    <property type="evidence" value="ECO:0007669"/>
    <property type="project" value="TreeGrafter"/>
</dbReference>
<dbReference type="GO" id="GO:0005960">
    <property type="term" value="C:glycine cleavage complex"/>
    <property type="evidence" value="ECO:0007669"/>
    <property type="project" value="TreeGrafter"/>
</dbReference>
<dbReference type="Gene3D" id="3.40.640.10">
    <property type="entry name" value="Type I PLP-dependent aspartate aminotransferase-like (Major domain)"/>
    <property type="match status" value="2"/>
</dbReference>
<dbReference type="Pfam" id="PF02347">
    <property type="entry name" value="GDC-P"/>
    <property type="match status" value="1"/>
</dbReference>
<keyword evidence="4" id="KW-1185">Reference proteome</keyword>
<comment type="caution">
    <text evidence="3">The sequence shown here is derived from an EMBL/GenBank/DDBJ whole genome shotgun (WGS) entry which is preliminary data.</text>
</comment>
<evidence type="ECO:0000313" key="3">
    <source>
        <dbReference type="EMBL" id="KAB1279581.1"/>
    </source>
</evidence>
<dbReference type="InterPro" id="IPR015424">
    <property type="entry name" value="PyrdxlP-dep_Trfase"/>
</dbReference>
<reference evidence="3 4" key="1">
    <citation type="journal article" date="2019" name="Mol. Ecol. Resour.">
        <title>Improving Illumina assemblies with Hi-C and long reads: an example with the North African dromedary.</title>
        <authorList>
            <person name="Elbers J.P."/>
            <person name="Rogers M.F."/>
            <person name="Perelman P.L."/>
            <person name="Proskuryakova A.A."/>
            <person name="Serdyukova N.A."/>
            <person name="Johnson W.E."/>
            <person name="Horin P."/>
            <person name="Corander J."/>
            <person name="Murphy D."/>
            <person name="Burger P.A."/>
        </authorList>
    </citation>
    <scope>NUCLEOTIDE SEQUENCE [LARGE SCALE GENOMIC DNA]</scope>
    <source>
        <strain evidence="3">Drom800</strain>
        <tissue evidence="3">Blood</tissue>
    </source>
</reference>
<feature type="domain" description="Glycine cleavage system P-protein N-terminal" evidence="2">
    <location>
        <begin position="2"/>
        <end position="114"/>
    </location>
</feature>
<dbReference type="GO" id="GO:0030170">
    <property type="term" value="F:pyridoxal phosphate binding"/>
    <property type="evidence" value="ECO:0007669"/>
    <property type="project" value="TreeGrafter"/>
</dbReference>
<accession>A0A5N4E7W4</accession>
<dbReference type="GO" id="GO:0019464">
    <property type="term" value="P:glycine decarboxylation via glycine cleavage system"/>
    <property type="evidence" value="ECO:0007669"/>
    <property type="project" value="TreeGrafter"/>
</dbReference>
<sequence length="267" mass="29813">MEKTLPASIHLKRPLKMDDPVSENEILATLQATSSKNQIWRPYIGLGYCNCSVSQTIMRNLLENSGWINQYTLSQPEVSLGRLGSLLNYQSMVCDITGRDMASTSLLGEATTRAVIQTQAKYAGVLTEMKLPHEMEFSGKDVSGVLFQYPDTEGKVEDFMELVERDHQAGSLACYATDLLALCILRPLGEFGVDITLGSSQRFGVPLGYGRHMQPLLLSEKVWLVAAFPLSFLKWENKFWLTITQTDGIYGEQHLVCTCPPMDVYES</sequence>
<evidence type="ECO:0000313" key="4">
    <source>
        <dbReference type="Proteomes" id="UP000299084"/>
    </source>
</evidence>
<dbReference type="InterPro" id="IPR015421">
    <property type="entry name" value="PyrdxlP-dep_Trfase_major"/>
</dbReference>
<dbReference type="GO" id="GO:0016594">
    <property type="term" value="F:glycine binding"/>
    <property type="evidence" value="ECO:0007669"/>
    <property type="project" value="TreeGrafter"/>
</dbReference>
<dbReference type="EMBL" id="JWIN03000004">
    <property type="protein sequence ID" value="KAB1279581.1"/>
    <property type="molecule type" value="Genomic_DNA"/>
</dbReference>
<organism evidence="3 4">
    <name type="scientific">Camelus dromedarius</name>
    <name type="common">Dromedary</name>
    <name type="synonym">Arabian camel</name>
    <dbReference type="NCBI Taxonomy" id="9838"/>
    <lineage>
        <taxon>Eukaryota</taxon>
        <taxon>Metazoa</taxon>
        <taxon>Chordata</taxon>
        <taxon>Craniata</taxon>
        <taxon>Vertebrata</taxon>
        <taxon>Euteleostomi</taxon>
        <taxon>Mammalia</taxon>
        <taxon>Eutheria</taxon>
        <taxon>Laurasiatheria</taxon>
        <taxon>Artiodactyla</taxon>
        <taxon>Tylopoda</taxon>
        <taxon>Camelidae</taxon>
        <taxon>Camelus</taxon>
    </lineage>
</organism>
<dbReference type="Proteomes" id="UP000299084">
    <property type="component" value="Unassembled WGS sequence"/>
</dbReference>
<dbReference type="GO" id="GO:0004375">
    <property type="term" value="F:glycine dehydrogenase (decarboxylating) activity"/>
    <property type="evidence" value="ECO:0007669"/>
    <property type="project" value="InterPro"/>
</dbReference>
<dbReference type="PANTHER" id="PTHR11773:SF1">
    <property type="entry name" value="GLYCINE DEHYDROGENASE (DECARBOXYLATING), MITOCHONDRIAL"/>
    <property type="match status" value="1"/>
</dbReference>
<proteinExistence type="predicted"/>
<dbReference type="InterPro" id="IPR020581">
    <property type="entry name" value="GDC_P"/>
</dbReference>
<evidence type="ECO:0000256" key="1">
    <source>
        <dbReference type="ARBA" id="ARBA00023002"/>
    </source>
</evidence>